<gene>
    <name evidence="2" type="ORF">ACJ73_10004</name>
</gene>
<dbReference type="STRING" id="1658174.A0A1J9PQ17"/>
<name>A0A1J9PQ17_9EURO</name>
<organism evidence="2 3">
    <name type="scientific">Blastomyces percursus</name>
    <dbReference type="NCBI Taxonomy" id="1658174"/>
    <lineage>
        <taxon>Eukaryota</taxon>
        <taxon>Fungi</taxon>
        <taxon>Dikarya</taxon>
        <taxon>Ascomycota</taxon>
        <taxon>Pezizomycotina</taxon>
        <taxon>Eurotiomycetes</taxon>
        <taxon>Eurotiomycetidae</taxon>
        <taxon>Onygenales</taxon>
        <taxon>Ajellomycetaceae</taxon>
        <taxon>Blastomyces</taxon>
    </lineage>
</organism>
<proteinExistence type="predicted"/>
<sequence>MLVSRNAAQLFDDTLTLPNFDPCTDTPNEIIHTILLGIVEYVWFDVYQVMLKNNRLDIFGSRLGSTNQTGLSIPSIRAGYIIKYGKSLVGRHYKTLIQTAGFHLQDLISESNFTLWKATARLASLVWFSEINDMDLYLSHLKTAIANVMDLFGFLEPKRILDKVKIHLLCHLPEDIIRFGPAVGFSTERFESYNAVFRKSSIYSNRLNPSRDIAYAHSSQERMKYMLLGGFLNGATSEWKRAGYCVLNCIKHSPLLTTYGYREPFNPSPSLDQLSFPPNHHCQFKKRSVVSLNGNKCQVGSWVFAKGSNENTVVGVIHQILAPENSTRAFVILDSYEMLSVVDNVMELPQLSRQSALVILPSNKILFDFNTQPQEDRFLVNLHAIHNAHLLHSIIPRNLTAVKPAFVDRYEAHCSMASRLRRAQGERRMEQQAVRGARSQSRSRSQSQSGQDSRELSPFVVDPSPPSFPMDPPRRPPSRSVSHTRLSSALASQLPYPSTDQYNRRQSHG</sequence>
<dbReference type="EMBL" id="LGTZ01003231">
    <property type="protein sequence ID" value="OJD09947.1"/>
    <property type="molecule type" value="Genomic_DNA"/>
</dbReference>
<reference evidence="2 3" key="1">
    <citation type="submission" date="2015-08" db="EMBL/GenBank/DDBJ databases">
        <title>Emmonsia species relationships and genome sequence.</title>
        <authorList>
            <person name="Cuomo C.A."/>
            <person name="Schwartz I.S."/>
            <person name="Kenyon C."/>
            <person name="De Hoog G.S."/>
            <person name="Govender N.P."/>
            <person name="Botha A."/>
            <person name="Moreno L."/>
            <person name="De Vries M."/>
            <person name="Munoz J.F."/>
            <person name="Stielow J.B."/>
        </authorList>
    </citation>
    <scope>NUCLEOTIDE SEQUENCE [LARGE SCALE GENOMIC DNA]</scope>
    <source>
        <strain evidence="2 3">EI222</strain>
    </source>
</reference>
<protein>
    <recommendedName>
        <fullName evidence="4">DUF4218 domain-containing protein</fullName>
    </recommendedName>
</protein>
<keyword evidence="3" id="KW-1185">Reference proteome</keyword>
<accession>A0A1J9PQ17</accession>
<dbReference type="OrthoDB" id="2506088at2759"/>
<comment type="caution">
    <text evidence="2">The sequence shown here is derived from an EMBL/GenBank/DDBJ whole genome shotgun (WGS) entry which is preliminary data.</text>
</comment>
<evidence type="ECO:0000256" key="1">
    <source>
        <dbReference type="SAM" id="MobiDB-lite"/>
    </source>
</evidence>
<evidence type="ECO:0008006" key="4">
    <source>
        <dbReference type="Google" id="ProtNLM"/>
    </source>
</evidence>
<evidence type="ECO:0000313" key="2">
    <source>
        <dbReference type="EMBL" id="OJD09947.1"/>
    </source>
</evidence>
<dbReference type="PANTHER" id="PTHR31912">
    <property type="entry name" value="IP13529P"/>
    <property type="match status" value="1"/>
</dbReference>
<dbReference type="PANTHER" id="PTHR31912:SF34">
    <property type="entry name" value="NOTOCHORD-RELATED PROTEIN"/>
    <property type="match status" value="1"/>
</dbReference>
<feature type="region of interest" description="Disordered" evidence="1">
    <location>
        <begin position="421"/>
        <end position="509"/>
    </location>
</feature>
<dbReference type="AlphaFoldDB" id="A0A1J9PQ17"/>
<feature type="compositionally biased region" description="Polar residues" evidence="1">
    <location>
        <begin position="483"/>
        <end position="501"/>
    </location>
</feature>
<evidence type="ECO:0000313" key="3">
    <source>
        <dbReference type="Proteomes" id="UP000242791"/>
    </source>
</evidence>
<dbReference type="VEuPathDB" id="FungiDB:ACJ73_10004"/>
<feature type="compositionally biased region" description="Low complexity" evidence="1">
    <location>
        <begin position="431"/>
        <end position="462"/>
    </location>
</feature>
<dbReference type="Proteomes" id="UP000242791">
    <property type="component" value="Unassembled WGS sequence"/>
</dbReference>